<feature type="region of interest" description="Disordered" evidence="1">
    <location>
        <begin position="107"/>
        <end position="127"/>
    </location>
</feature>
<dbReference type="AlphaFoldDB" id="A0A0N0PB64"/>
<accession>A0A0N0PB64</accession>
<organism evidence="2 3">
    <name type="scientific">Papilio machaon</name>
    <name type="common">Old World swallowtail butterfly</name>
    <dbReference type="NCBI Taxonomy" id="76193"/>
    <lineage>
        <taxon>Eukaryota</taxon>
        <taxon>Metazoa</taxon>
        <taxon>Ecdysozoa</taxon>
        <taxon>Arthropoda</taxon>
        <taxon>Hexapoda</taxon>
        <taxon>Insecta</taxon>
        <taxon>Pterygota</taxon>
        <taxon>Neoptera</taxon>
        <taxon>Endopterygota</taxon>
        <taxon>Lepidoptera</taxon>
        <taxon>Glossata</taxon>
        <taxon>Ditrysia</taxon>
        <taxon>Papilionoidea</taxon>
        <taxon>Papilionidae</taxon>
        <taxon>Papilioninae</taxon>
        <taxon>Papilio</taxon>
    </lineage>
</organism>
<evidence type="ECO:0000313" key="2">
    <source>
        <dbReference type="EMBL" id="KPJ09975.1"/>
    </source>
</evidence>
<feature type="region of interest" description="Disordered" evidence="1">
    <location>
        <begin position="1"/>
        <end position="56"/>
    </location>
</feature>
<evidence type="ECO:0000313" key="3">
    <source>
        <dbReference type="Proteomes" id="UP000053240"/>
    </source>
</evidence>
<sequence>MVRSLSQWTKTLSFPARLSPNRTSKESVVNVQPASPGVSPTPSASSLPQGSDKTISPIPITEISQIGCQPDRPASLAGHLGRKVTEEIASVASPPCVGGTEGFSGYAYHPEENPTSLLRPPLGTEYA</sequence>
<proteinExistence type="predicted"/>
<name>A0A0N0PB64_PAPMA</name>
<dbReference type="EMBL" id="KQ461033">
    <property type="protein sequence ID" value="KPJ09975.1"/>
    <property type="molecule type" value="Genomic_DNA"/>
</dbReference>
<gene>
    <name evidence="2" type="ORF">RR48_05838</name>
</gene>
<dbReference type="Proteomes" id="UP000053240">
    <property type="component" value="Unassembled WGS sequence"/>
</dbReference>
<feature type="compositionally biased region" description="Polar residues" evidence="1">
    <location>
        <begin position="20"/>
        <end position="54"/>
    </location>
</feature>
<feature type="compositionally biased region" description="Polar residues" evidence="1">
    <location>
        <begin position="1"/>
        <end position="12"/>
    </location>
</feature>
<reference evidence="2 3" key="1">
    <citation type="journal article" date="2015" name="Nat. Commun.">
        <title>Outbred genome sequencing and CRISPR/Cas9 gene editing in butterflies.</title>
        <authorList>
            <person name="Li X."/>
            <person name="Fan D."/>
            <person name="Zhang W."/>
            <person name="Liu G."/>
            <person name="Zhang L."/>
            <person name="Zhao L."/>
            <person name="Fang X."/>
            <person name="Chen L."/>
            <person name="Dong Y."/>
            <person name="Chen Y."/>
            <person name="Ding Y."/>
            <person name="Zhao R."/>
            <person name="Feng M."/>
            <person name="Zhu Y."/>
            <person name="Feng Y."/>
            <person name="Jiang X."/>
            <person name="Zhu D."/>
            <person name="Xiang H."/>
            <person name="Feng X."/>
            <person name="Li S."/>
            <person name="Wang J."/>
            <person name="Zhang G."/>
            <person name="Kronforst M.R."/>
            <person name="Wang W."/>
        </authorList>
    </citation>
    <scope>NUCLEOTIDE SEQUENCE [LARGE SCALE GENOMIC DNA]</scope>
    <source>
        <strain evidence="2">Ya'a_city_454_Pm</strain>
        <tissue evidence="2">Whole body</tissue>
    </source>
</reference>
<dbReference type="STRING" id="76193.A0A0N0PB64"/>
<evidence type="ECO:0000256" key="1">
    <source>
        <dbReference type="SAM" id="MobiDB-lite"/>
    </source>
</evidence>
<keyword evidence="3" id="KW-1185">Reference proteome</keyword>
<protein>
    <submittedName>
        <fullName evidence="2">Uncharacterized protein</fullName>
    </submittedName>
</protein>
<dbReference type="InParanoid" id="A0A0N0PB64"/>